<evidence type="ECO:0000256" key="2">
    <source>
        <dbReference type="SAM" id="Phobius"/>
    </source>
</evidence>
<sequence>MKTILWIIILSIIFLTIFRFLRKVFVIKKVFKDAINQQQNAYNQSQNATSNGSYQEPQNNNSFDQAKFNIEAETVDYEIIEEEKKDEK</sequence>
<feature type="transmembrane region" description="Helical" evidence="2">
    <location>
        <begin position="6"/>
        <end position="22"/>
    </location>
</feature>
<reference evidence="4" key="1">
    <citation type="submission" date="2016-10" db="EMBL/GenBank/DDBJ databases">
        <authorList>
            <person name="Varghese N."/>
            <person name="Submissions S."/>
        </authorList>
    </citation>
    <scope>NUCLEOTIDE SEQUENCE [LARGE SCALE GENOMIC DNA]</scope>
    <source>
        <strain evidence="4">XJ109</strain>
    </source>
</reference>
<evidence type="ECO:0000313" key="3">
    <source>
        <dbReference type="EMBL" id="SFN02341.1"/>
    </source>
</evidence>
<dbReference type="STRING" id="684065.SAMN05421738_105211"/>
<evidence type="ECO:0008006" key="5">
    <source>
        <dbReference type="Google" id="ProtNLM"/>
    </source>
</evidence>
<feature type="compositionally biased region" description="Polar residues" evidence="1">
    <location>
        <begin position="52"/>
        <end position="64"/>
    </location>
</feature>
<organism evidence="3 4">
    <name type="scientific">Algoriella xinjiangensis</name>
    <dbReference type="NCBI Taxonomy" id="684065"/>
    <lineage>
        <taxon>Bacteria</taxon>
        <taxon>Pseudomonadati</taxon>
        <taxon>Bacteroidota</taxon>
        <taxon>Flavobacteriia</taxon>
        <taxon>Flavobacteriales</taxon>
        <taxon>Weeksellaceae</taxon>
        <taxon>Algoriella</taxon>
    </lineage>
</organism>
<accession>A0A1I4VM58</accession>
<keyword evidence="4" id="KW-1185">Reference proteome</keyword>
<dbReference type="Proteomes" id="UP000199149">
    <property type="component" value="Unassembled WGS sequence"/>
</dbReference>
<feature type="region of interest" description="Disordered" evidence="1">
    <location>
        <begin position="42"/>
        <end position="67"/>
    </location>
</feature>
<dbReference type="EMBL" id="FOUZ01000005">
    <property type="protein sequence ID" value="SFN02341.1"/>
    <property type="molecule type" value="Genomic_DNA"/>
</dbReference>
<evidence type="ECO:0000313" key="4">
    <source>
        <dbReference type="Proteomes" id="UP000199149"/>
    </source>
</evidence>
<gene>
    <name evidence="3" type="ORF">SAMN05421738_105211</name>
</gene>
<feature type="compositionally biased region" description="Low complexity" evidence="1">
    <location>
        <begin position="42"/>
        <end position="51"/>
    </location>
</feature>
<evidence type="ECO:0000256" key="1">
    <source>
        <dbReference type="SAM" id="MobiDB-lite"/>
    </source>
</evidence>
<keyword evidence="2" id="KW-0472">Membrane</keyword>
<proteinExistence type="predicted"/>
<keyword evidence="2" id="KW-0812">Transmembrane</keyword>
<keyword evidence="2" id="KW-1133">Transmembrane helix</keyword>
<name>A0A1I4VM58_9FLAO</name>
<dbReference type="AlphaFoldDB" id="A0A1I4VM58"/>
<protein>
    <recommendedName>
        <fullName evidence="5">DUF4834 domain-containing protein</fullName>
    </recommendedName>
</protein>
<dbReference type="RefSeq" id="WP_092907678.1">
    <property type="nucleotide sequence ID" value="NZ_FOUZ01000005.1"/>
</dbReference>